<name>A0AB34KC65_PRYPA</name>
<evidence type="ECO:0000313" key="18">
    <source>
        <dbReference type="Proteomes" id="UP001515480"/>
    </source>
</evidence>
<evidence type="ECO:0000259" key="16">
    <source>
        <dbReference type="SMART" id="SM00642"/>
    </source>
</evidence>
<dbReference type="Proteomes" id="UP001515480">
    <property type="component" value="Unassembled WGS sequence"/>
</dbReference>
<keyword evidence="6 15" id="KW-0732">Signal</keyword>
<keyword evidence="13" id="KW-1015">Disulfide bond</keyword>
<sequence length="556" mass="62825">MLAAAFASLLPSALSHAQGEGEDSGLHALHLSQRAIPDDLAGKSIYFLLVDRFARPEGAPHEPCEGKKWCNGTLTGLIEKLPYIHGMGFDCVWITPVVKQSEARCFGERCLDPYHGYWPEDWYSIDPHFGSADDLKLLSRMLREQGTCLMMDTVLHHVRPVSSSEDLVNVRPFNRTEDFWMWNASDGDTFDEYAKHPMQALVPHCDPGGCSPPNITEHGWFMDLPALKIGGSERVRTELDNWIKFMMKEFQPTALRLDMAAYMPIDYLRHFRQLAGVPILGEVTSPSWEYVKNFLTNRPKNNAVDIVTHFSLLSGVRQGFCGTSNISFDMNGNKFIDETKHASPPDFAELHASVDEQLLAHEPELLDRLSHFLDSHDEERFSQACDGHTSRLKHAITFTMLLPGAPVVYYGTEQVFAQEDNRAALWSSNFTRGEMYYHIAALNRVRKQYLNRPATQLPMKVHFSDESSFVFSRGNATEDMLWVFLNNDETTHSPRRYCAESSQRVPRLPPAGSAWVDVLSGERARYDVGTGCFLAPNGEPKILVARPIQSLVQESR</sequence>
<feature type="binding site" evidence="14">
    <location>
        <position position="422"/>
    </location>
    <ligand>
        <name>substrate</name>
    </ligand>
</feature>
<protein>
    <recommendedName>
        <fullName evidence="4">alpha-amylase</fullName>
        <ecNumber evidence="4">3.2.1.1</ecNumber>
    </recommendedName>
</protein>
<feature type="domain" description="Glycosyl hydrolase family 13 catalytic" evidence="16">
    <location>
        <begin position="47"/>
        <end position="446"/>
    </location>
</feature>
<dbReference type="PIRSF" id="PIRSF001024">
    <property type="entry name" value="Alph-amyl_fung"/>
    <property type="match status" value="1"/>
</dbReference>
<feature type="binding site" evidence="14">
    <location>
        <position position="256"/>
    </location>
    <ligand>
        <name>substrate</name>
    </ligand>
</feature>
<dbReference type="AlphaFoldDB" id="A0AB34KC65"/>
<keyword evidence="9" id="KW-0119">Carbohydrate metabolism</keyword>
<keyword evidence="7" id="KW-0378">Hydrolase</keyword>
<dbReference type="Gene3D" id="3.20.20.80">
    <property type="entry name" value="Glycosidases"/>
    <property type="match status" value="1"/>
</dbReference>
<comment type="cofactor">
    <cofactor evidence="2">
        <name>Ca(2+)</name>
        <dbReference type="ChEBI" id="CHEBI:29108"/>
    </cofactor>
</comment>
<evidence type="ECO:0000256" key="4">
    <source>
        <dbReference type="ARBA" id="ARBA00012595"/>
    </source>
</evidence>
<accession>A0AB34KC65</accession>
<feature type="active site" description="Nucleophile" evidence="11">
    <location>
        <position position="258"/>
    </location>
</feature>
<dbReference type="EMBL" id="JBGBPQ010000001">
    <property type="protein sequence ID" value="KAL1530822.1"/>
    <property type="molecule type" value="Genomic_DNA"/>
</dbReference>
<evidence type="ECO:0000256" key="10">
    <source>
        <dbReference type="ARBA" id="ARBA00023295"/>
    </source>
</evidence>
<evidence type="ECO:0000256" key="6">
    <source>
        <dbReference type="ARBA" id="ARBA00022729"/>
    </source>
</evidence>
<dbReference type="GO" id="GO:0005509">
    <property type="term" value="F:calcium ion binding"/>
    <property type="evidence" value="ECO:0007669"/>
    <property type="project" value="InterPro"/>
</dbReference>
<keyword evidence="5" id="KW-0479">Metal-binding</keyword>
<evidence type="ECO:0000256" key="13">
    <source>
        <dbReference type="PIRSR" id="PIRSR001024-4"/>
    </source>
</evidence>
<evidence type="ECO:0000256" key="8">
    <source>
        <dbReference type="ARBA" id="ARBA00022837"/>
    </source>
</evidence>
<feature type="binding site" evidence="14">
    <location>
        <position position="118"/>
    </location>
    <ligand>
        <name>substrate</name>
    </ligand>
</feature>
<comment type="caution">
    <text evidence="17">The sequence shown here is derived from an EMBL/GenBank/DDBJ whole genome shotgun (WGS) entry which is preliminary data.</text>
</comment>
<dbReference type="PANTHER" id="PTHR10357">
    <property type="entry name" value="ALPHA-AMYLASE FAMILY MEMBER"/>
    <property type="match status" value="1"/>
</dbReference>
<evidence type="ECO:0000256" key="11">
    <source>
        <dbReference type="PIRSR" id="PIRSR001024-1"/>
    </source>
</evidence>
<comment type="similarity">
    <text evidence="3">Belongs to the glycosyl hydrolase 13 family.</text>
</comment>
<dbReference type="PANTHER" id="PTHR10357:SF215">
    <property type="entry name" value="ALPHA-AMYLASE 1"/>
    <property type="match status" value="1"/>
</dbReference>
<comment type="catalytic activity">
    <reaction evidence="1">
        <text>Endohydrolysis of (1-&gt;4)-alpha-D-glucosidic linkages in polysaccharides containing three or more (1-&gt;4)-alpha-linked D-glucose units.</text>
        <dbReference type="EC" id="3.2.1.1"/>
    </reaction>
</comment>
<keyword evidence="18" id="KW-1185">Reference proteome</keyword>
<dbReference type="SUPFAM" id="SSF51445">
    <property type="entry name" value="(Trans)glycosidases"/>
    <property type="match status" value="1"/>
</dbReference>
<feature type="signal peptide" evidence="15">
    <location>
        <begin position="1"/>
        <end position="17"/>
    </location>
</feature>
<keyword evidence="10" id="KW-0326">Glycosidase</keyword>
<dbReference type="InterPro" id="IPR013777">
    <property type="entry name" value="A-amylase-like"/>
</dbReference>
<evidence type="ECO:0000256" key="9">
    <source>
        <dbReference type="ARBA" id="ARBA00023277"/>
    </source>
</evidence>
<evidence type="ECO:0000256" key="2">
    <source>
        <dbReference type="ARBA" id="ARBA00001913"/>
    </source>
</evidence>
<keyword evidence="8" id="KW-0106">Calcium</keyword>
<feature type="chain" id="PRO_5044245754" description="alpha-amylase" evidence="15">
    <location>
        <begin position="18"/>
        <end position="556"/>
    </location>
</feature>
<evidence type="ECO:0000256" key="7">
    <source>
        <dbReference type="ARBA" id="ARBA00022801"/>
    </source>
</evidence>
<evidence type="ECO:0000256" key="12">
    <source>
        <dbReference type="PIRSR" id="PIRSR001024-2"/>
    </source>
</evidence>
<reference evidence="17 18" key="1">
    <citation type="journal article" date="2024" name="Science">
        <title>Giant polyketide synthase enzymes in the biosynthesis of giant marine polyether toxins.</title>
        <authorList>
            <person name="Fallon T.R."/>
            <person name="Shende V.V."/>
            <person name="Wierzbicki I.H."/>
            <person name="Pendleton A.L."/>
            <person name="Watervoot N.F."/>
            <person name="Auber R.P."/>
            <person name="Gonzalez D.J."/>
            <person name="Wisecaver J.H."/>
            <person name="Moore B.S."/>
        </authorList>
    </citation>
    <scope>NUCLEOTIDE SEQUENCE [LARGE SCALE GENOMIC DNA]</scope>
    <source>
        <strain evidence="17 18">12B1</strain>
    </source>
</reference>
<organism evidence="17 18">
    <name type="scientific">Prymnesium parvum</name>
    <name type="common">Toxic golden alga</name>
    <dbReference type="NCBI Taxonomy" id="97485"/>
    <lineage>
        <taxon>Eukaryota</taxon>
        <taxon>Haptista</taxon>
        <taxon>Haptophyta</taxon>
        <taxon>Prymnesiophyceae</taxon>
        <taxon>Prymnesiales</taxon>
        <taxon>Prymnesiaceae</taxon>
        <taxon>Prymnesium</taxon>
    </lineage>
</organism>
<evidence type="ECO:0000313" key="17">
    <source>
        <dbReference type="EMBL" id="KAL1530822.1"/>
    </source>
</evidence>
<evidence type="ECO:0000256" key="14">
    <source>
        <dbReference type="PIRSR" id="PIRSR001024-5"/>
    </source>
</evidence>
<feature type="disulfide bond" evidence="13">
    <location>
        <begin position="64"/>
        <end position="70"/>
    </location>
</feature>
<evidence type="ECO:0000256" key="3">
    <source>
        <dbReference type="ARBA" id="ARBA00008061"/>
    </source>
</evidence>
<dbReference type="GO" id="GO:0005975">
    <property type="term" value="P:carbohydrate metabolic process"/>
    <property type="evidence" value="ECO:0007669"/>
    <property type="project" value="InterPro"/>
</dbReference>
<dbReference type="SMART" id="SM00642">
    <property type="entry name" value="Aamy"/>
    <property type="match status" value="1"/>
</dbReference>
<dbReference type="Pfam" id="PF00128">
    <property type="entry name" value="Alpha-amylase"/>
    <property type="match status" value="1"/>
</dbReference>
<dbReference type="InterPro" id="IPR006047">
    <property type="entry name" value="GH13_cat_dom"/>
</dbReference>
<dbReference type="GO" id="GO:0004556">
    <property type="term" value="F:alpha-amylase activity"/>
    <property type="evidence" value="ECO:0007669"/>
    <property type="project" value="UniProtKB-EC"/>
</dbReference>
<feature type="active site" description="Proton donor" evidence="11">
    <location>
        <position position="282"/>
    </location>
</feature>
<evidence type="ECO:0000256" key="5">
    <source>
        <dbReference type="ARBA" id="ARBA00022723"/>
    </source>
</evidence>
<feature type="site" description="Transition state stabilizer" evidence="12">
    <location>
        <position position="377"/>
    </location>
</feature>
<dbReference type="InterPro" id="IPR017853">
    <property type="entry name" value="GH"/>
</dbReference>
<dbReference type="EC" id="3.2.1.1" evidence="4"/>
<feature type="binding site" evidence="14">
    <location>
        <position position="157"/>
    </location>
    <ligand>
        <name>substrate</name>
    </ligand>
</feature>
<proteinExistence type="inferred from homology"/>
<evidence type="ECO:0000256" key="1">
    <source>
        <dbReference type="ARBA" id="ARBA00000548"/>
    </source>
</evidence>
<evidence type="ECO:0000256" key="15">
    <source>
        <dbReference type="SAM" id="SignalP"/>
    </source>
</evidence>
<gene>
    <name evidence="17" type="ORF">AB1Y20_001718</name>
</gene>
<feature type="binding site" evidence="14">
    <location>
        <position position="377"/>
    </location>
    <ligand>
        <name>substrate</name>
    </ligand>
</feature>